<evidence type="ECO:0000256" key="3">
    <source>
        <dbReference type="ARBA" id="ARBA00022478"/>
    </source>
</evidence>
<evidence type="ECO:0000256" key="5">
    <source>
        <dbReference type="ARBA" id="ARBA00023242"/>
    </source>
</evidence>
<dbReference type="FunCoup" id="A0A316VE97">
    <property type="interactions" value="186"/>
</dbReference>
<comment type="similarity">
    <text evidence="2">Belongs to the eukaryotic RPA49/POLR1E RNA polymerase subunit family.</text>
</comment>
<gene>
    <name evidence="7" type="ORF">FA14DRAFT_185336</name>
</gene>
<evidence type="ECO:0000256" key="1">
    <source>
        <dbReference type="ARBA" id="ARBA00004604"/>
    </source>
</evidence>
<dbReference type="OrthoDB" id="532500at2759"/>
<feature type="compositionally biased region" description="Basic and acidic residues" evidence="6">
    <location>
        <begin position="1"/>
        <end position="14"/>
    </location>
</feature>
<keyword evidence="4" id="KW-0804">Transcription</keyword>
<dbReference type="GO" id="GO:0006351">
    <property type="term" value="P:DNA-templated transcription"/>
    <property type="evidence" value="ECO:0007669"/>
    <property type="project" value="InterPro"/>
</dbReference>
<organism evidence="7 8">
    <name type="scientific">Meira miltonrushii</name>
    <dbReference type="NCBI Taxonomy" id="1280837"/>
    <lineage>
        <taxon>Eukaryota</taxon>
        <taxon>Fungi</taxon>
        <taxon>Dikarya</taxon>
        <taxon>Basidiomycota</taxon>
        <taxon>Ustilaginomycotina</taxon>
        <taxon>Exobasidiomycetes</taxon>
        <taxon>Exobasidiales</taxon>
        <taxon>Brachybasidiaceae</taxon>
        <taxon>Meira</taxon>
    </lineage>
</organism>
<dbReference type="AlphaFoldDB" id="A0A316VE97"/>
<dbReference type="GO" id="GO:0000428">
    <property type="term" value="C:DNA-directed RNA polymerase complex"/>
    <property type="evidence" value="ECO:0007669"/>
    <property type="project" value="UniProtKB-KW"/>
</dbReference>
<protein>
    <recommendedName>
        <fullName evidence="9">RNA polymerase I associated factor, A49-like protein</fullName>
    </recommendedName>
</protein>
<dbReference type="InParanoid" id="A0A316VE97"/>
<evidence type="ECO:0000256" key="6">
    <source>
        <dbReference type="SAM" id="MobiDB-lite"/>
    </source>
</evidence>
<evidence type="ECO:0000313" key="8">
    <source>
        <dbReference type="Proteomes" id="UP000245771"/>
    </source>
</evidence>
<feature type="region of interest" description="Disordered" evidence="6">
    <location>
        <begin position="1"/>
        <end position="65"/>
    </location>
</feature>
<evidence type="ECO:0000256" key="4">
    <source>
        <dbReference type="ARBA" id="ARBA00023163"/>
    </source>
</evidence>
<evidence type="ECO:0008006" key="9">
    <source>
        <dbReference type="Google" id="ProtNLM"/>
    </source>
</evidence>
<accession>A0A316VE97</accession>
<dbReference type="GO" id="GO:0005730">
    <property type="term" value="C:nucleolus"/>
    <property type="evidence" value="ECO:0007669"/>
    <property type="project" value="UniProtKB-SubCell"/>
</dbReference>
<name>A0A316VE97_9BASI</name>
<dbReference type="Pfam" id="PF06870">
    <property type="entry name" value="RNA_pol_I_A49"/>
    <property type="match status" value="2"/>
</dbReference>
<keyword evidence="8" id="KW-1185">Reference proteome</keyword>
<reference evidence="7 8" key="1">
    <citation type="journal article" date="2018" name="Mol. Biol. Evol.">
        <title>Broad Genomic Sampling Reveals a Smut Pathogenic Ancestry of the Fungal Clade Ustilaginomycotina.</title>
        <authorList>
            <person name="Kijpornyongpan T."/>
            <person name="Mondo S.J."/>
            <person name="Barry K."/>
            <person name="Sandor L."/>
            <person name="Lee J."/>
            <person name="Lipzen A."/>
            <person name="Pangilinan J."/>
            <person name="LaButti K."/>
            <person name="Hainaut M."/>
            <person name="Henrissat B."/>
            <person name="Grigoriev I.V."/>
            <person name="Spatafora J.W."/>
            <person name="Aime M.C."/>
        </authorList>
    </citation>
    <scope>NUCLEOTIDE SEQUENCE [LARGE SCALE GENOMIC DNA]</scope>
    <source>
        <strain evidence="7 8">MCA 3882</strain>
    </source>
</reference>
<dbReference type="PANTHER" id="PTHR14440">
    <property type="entry name" value="DNA-DIRECTED RNA POLYMERASE I SUBUNIT RPA49"/>
    <property type="match status" value="1"/>
</dbReference>
<comment type="subcellular location">
    <subcellularLocation>
        <location evidence="1">Nucleus</location>
        <location evidence="1">Nucleolus</location>
    </subcellularLocation>
</comment>
<evidence type="ECO:0000313" key="7">
    <source>
        <dbReference type="EMBL" id="PWN33795.1"/>
    </source>
</evidence>
<evidence type="ECO:0000256" key="2">
    <source>
        <dbReference type="ARBA" id="ARBA00009430"/>
    </source>
</evidence>
<proteinExistence type="inferred from homology"/>
<dbReference type="GO" id="GO:0003677">
    <property type="term" value="F:DNA binding"/>
    <property type="evidence" value="ECO:0007669"/>
    <property type="project" value="InterPro"/>
</dbReference>
<dbReference type="RefSeq" id="XP_025354097.1">
    <property type="nucleotide sequence ID" value="XM_025501450.1"/>
</dbReference>
<sequence length="546" mass="60315">MGEKSDKKEKRSRDASSSSSASKKARKSQEASEHSISQNESGVKKGKGKAKDGQISTSADTTQDRETAKIKTLDQQHAYDVGAVLVSASDFALPKDIPFTLHHQPGSTSASQEQRGASLEDGLILSGESDSMDYVGWNWDLNASVGNDSAVRRDAKGYSGEYLVGIYDPEERTVTLRAAPMFNLRRSVKSLSNLSINGSSGLSDWQKRVVARRDLGEAFGNRKTKAKARAEDRMKVDTSNMLDIVNTLQDGIEDTKQNIPSIDEMNAEAEHARPIPPPNFKAQTPHEAYPLEVLIPDAIFRLLNTRTLEGVESQAELAKALPVRASQSPWLKERIWNMIQSAKFRKMNQGKGGSPTKAKVEFDEDGLPIENEDESSMDTAPTNGILKTSRQDARTKLKVAFYISILWSFLSVARGGSKGGEKEQLLFKLRLHNLPGGDQILADLFSQFTEQERGSKRGSITNFTETKLYAYMFALCLHLEDFSIDTAPLARDLTVPPTKVTDIFRSLGCTSANKTVTNSDGTSRAQRRTILKIPFELPKPRKGRRN</sequence>
<dbReference type="STRING" id="1280837.A0A316VE97"/>
<dbReference type="InterPro" id="IPR009668">
    <property type="entry name" value="RNA_pol-assoc_fac_A49-like"/>
</dbReference>
<keyword evidence="5" id="KW-0539">Nucleus</keyword>
<keyword evidence="3" id="KW-0240">DNA-directed RNA polymerase</keyword>
<dbReference type="GeneID" id="37023231"/>
<dbReference type="Proteomes" id="UP000245771">
    <property type="component" value="Unassembled WGS sequence"/>
</dbReference>
<dbReference type="EMBL" id="KZ819604">
    <property type="protein sequence ID" value="PWN33795.1"/>
    <property type="molecule type" value="Genomic_DNA"/>
</dbReference>